<dbReference type="PROSITE" id="PS00356">
    <property type="entry name" value="HTH_LACI_1"/>
    <property type="match status" value="1"/>
</dbReference>
<dbReference type="EMBL" id="JBCITK010000001">
    <property type="protein sequence ID" value="MEN0642064.1"/>
    <property type="molecule type" value="Genomic_DNA"/>
</dbReference>
<keyword evidence="3" id="KW-0804">Transcription</keyword>
<dbReference type="Proteomes" id="UP001418796">
    <property type="component" value="Unassembled WGS sequence"/>
</dbReference>
<dbReference type="CDD" id="cd01392">
    <property type="entry name" value="HTH_LacI"/>
    <property type="match status" value="1"/>
</dbReference>
<dbReference type="SUPFAM" id="SSF53822">
    <property type="entry name" value="Periplasmic binding protein-like I"/>
    <property type="match status" value="1"/>
</dbReference>
<evidence type="ECO:0000256" key="2">
    <source>
        <dbReference type="ARBA" id="ARBA00023125"/>
    </source>
</evidence>
<accession>A0ABU9VDT9</accession>
<dbReference type="SMART" id="SM00354">
    <property type="entry name" value="HTH_LACI"/>
    <property type="match status" value="1"/>
</dbReference>
<dbReference type="InterPro" id="IPR046335">
    <property type="entry name" value="LacI/GalR-like_sensor"/>
</dbReference>
<proteinExistence type="predicted"/>
<reference evidence="6 7" key="1">
    <citation type="submission" date="2024-03" db="EMBL/GenBank/DDBJ databases">
        <title>Bacilli Hybrid Assemblies.</title>
        <authorList>
            <person name="Kovac J."/>
        </authorList>
    </citation>
    <scope>NUCLEOTIDE SEQUENCE [LARGE SCALE GENOMIC DNA]</scope>
    <source>
        <strain evidence="6 7">FSL R7-0666</strain>
    </source>
</reference>
<dbReference type="Pfam" id="PF00356">
    <property type="entry name" value="LacI"/>
    <property type="match status" value="1"/>
</dbReference>
<dbReference type="InterPro" id="IPR028082">
    <property type="entry name" value="Peripla_BP_I"/>
</dbReference>
<dbReference type="PROSITE" id="PS50932">
    <property type="entry name" value="HTH_LACI_2"/>
    <property type="match status" value="1"/>
</dbReference>
<keyword evidence="7" id="KW-1185">Reference proteome</keyword>
<evidence type="ECO:0000313" key="6">
    <source>
        <dbReference type="EMBL" id="MEN0642064.1"/>
    </source>
</evidence>
<organism evidence="6 7">
    <name type="scientific">Alkalicoccobacillus gibsonii</name>
    <dbReference type="NCBI Taxonomy" id="79881"/>
    <lineage>
        <taxon>Bacteria</taxon>
        <taxon>Bacillati</taxon>
        <taxon>Bacillota</taxon>
        <taxon>Bacilli</taxon>
        <taxon>Bacillales</taxon>
        <taxon>Bacillaceae</taxon>
        <taxon>Alkalicoccobacillus</taxon>
    </lineage>
</organism>
<dbReference type="InterPro" id="IPR010982">
    <property type="entry name" value="Lambda_DNA-bd_dom_sf"/>
</dbReference>
<dbReference type="SUPFAM" id="SSF47413">
    <property type="entry name" value="lambda repressor-like DNA-binding domains"/>
    <property type="match status" value="1"/>
</dbReference>
<dbReference type="Gene3D" id="3.40.50.2300">
    <property type="match status" value="2"/>
</dbReference>
<dbReference type="PANTHER" id="PTHR30146">
    <property type="entry name" value="LACI-RELATED TRANSCRIPTIONAL REPRESSOR"/>
    <property type="match status" value="1"/>
</dbReference>
<evidence type="ECO:0000256" key="3">
    <source>
        <dbReference type="ARBA" id="ARBA00023163"/>
    </source>
</evidence>
<dbReference type="GO" id="GO:0003677">
    <property type="term" value="F:DNA binding"/>
    <property type="evidence" value="ECO:0007669"/>
    <property type="project" value="UniProtKB-KW"/>
</dbReference>
<sequence length="332" mass="37220">MYTIRDVANKSGVSKSTVSRVLNNHPYVSSEKKKRVEEAIKQLEFKPNQIARHFRTKRTDSIGIIVSFLAHPYFAELAGVLSEECRIHGYKPVLFQTFGDRTQEMDVFEKWKSKELDALIVTSTTLNQAELDELSDNGVLTICNEAYTNNKIDIFCLNEKQAAFEGVKHLLNKGRRKVAFCSDDLASPSQKARLSGFKQAHLQKGLTWDDALILDNISSVTDGYSLGRYYFGFSTSRAKTIDAVFAGSDFVASGFLKAAHHYGVKVPFDLSIVGFDNHPISEVTSPPITTIMNKTKDMAHDVIEALDMRLLGQERPFMFKQYTGILIVKGTT</sequence>
<comment type="caution">
    <text evidence="6">The sequence shown here is derived from an EMBL/GenBank/DDBJ whole genome shotgun (WGS) entry which is preliminary data.</text>
</comment>
<evidence type="ECO:0000259" key="4">
    <source>
        <dbReference type="PROSITE" id="PS50932"/>
    </source>
</evidence>
<evidence type="ECO:0000259" key="5">
    <source>
        <dbReference type="PROSITE" id="PS50943"/>
    </source>
</evidence>
<dbReference type="InterPro" id="IPR001387">
    <property type="entry name" value="Cro/C1-type_HTH"/>
</dbReference>
<feature type="domain" description="HTH lacI-type" evidence="4">
    <location>
        <begin position="2"/>
        <end position="56"/>
    </location>
</feature>
<protein>
    <submittedName>
        <fullName evidence="6">LacI family DNA-binding transcriptional regulator</fullName>
    </submittedName>
</protein>
<dbReference type="RefSeq" id="WP_343129222.1">
    <property type="nucleotide sequence ID" value="NZ_JBCITK010000001.1"/>
</dbReference>
<dbReference type="InterPro" id="IPR000843">
    <property type="entry name" value="HTH_LacI"/>
</dbReference>
<dbReference type="Pfam" id="PF13377">
    <property type="entry name" value="Peripla_BP_3"/>
    <property type="match status" value="1"/>
</dbReference>
<dbReference type="PROSITE" id="PS50943">
    <property type="entry name" value="HTH_CROC1"/>
    <property type="match status" value="1"/>
</dbReference>
<keyword evidence="1" id="KW-0805">Transcription regulation</keyword>
<keyword evidence="2 6" id="KW-0238">DNA-binding</keyword>
<dbReference type="PANTHER" id="PTHR30146:SF105">
    <property type="entry name" value="CATABOLITE CONTROL PROTEIN B"/>
    <property type="match status" value="1"/>
</dbReference>
<gene>
    <name evidence="6" type="ORF">MKY91_02660</name>
</gene>
<name>A0ABU9VDT9_9BACI</name>
<feature type="domain" description="HTH cro/C1-type" evidence="5">
    <location>
        <begin position="2"/>
        <end position="50"/>
    </location>
</feature>
<evidence type="ECO:0000256" key="1">
    <source>
        <dbReference type="ARBA" id="ARBA00023015"/>
    </source>
</evidence>
<dbReference type="PRINTS" id="PR00036">
    <property type="entry name" value="HTHLACI"/>
</dbReference>
<dbReference type="Gene3D" id="1.10.260.40">
    <property type="entry name" value="lambda repressor-like DNA-binding domains"/>
    <property type="match status" value="1"/>
</dbReference>
<evidence type="ECO:0000313" key="7">
    <source>
        <dbReference type="Proteomes" id="UP001418796"/>
    </source>
</evidence>